<dbReference type="EMBL" id="BJUB01000013">
    <property type="protein sequence ID" value="GEK23113.1"/>
    <property type="molecule type" value="Genomic_DNA"/>
</dbReference>
<reference evidence="2 3" key="1">
    <citation type="submission" date="2019-07" db="EMBL/GenBank/DDBJ databases">
        <title>Whole genome shotgun sequence of Cellulomonas xylanilytica NBRC 101102.</title>
        <authorList>
            <person name="Hosoyama A."/>
            <person name="Uohara A."/>
            <person name="Ohji S."/>
            <person name="Ichikawa N."/>
        </authorList>
    </citation>
    <scope>NUCLEOTIDE SEQUENCE [LARGE SCALE GENOMIC DNA]</scope>
    <source>
        <strain evidence="2 3">NBRC 101102</strain>
    </source>
</reference>
<gene>
    <name evidence="2" type="ORF">CXY01_36330</name>
</gene>
<comment type="caution">
    <text evidence="2">The sequence shown here is derived from an EMBL/GenBank/DDBJ whole genome shotgun (WGS) entry which is preliminary data.</text>
</comment>
<dbReference type="Proteomes" id="UP000321118">
    <property type="component" value="Unassembled WGS sequence"/>
</dbReference>
<evidence type="ECO:0000256" key="1">
    <source>
        <dbReference type="SAM" id="MobiDB-lite"/>
    </source>
</evidence>
<organism evidence="2 3">
    <name type="scientific">Cellulomonas xylanilytica</name>
    <dbReference type="NCBI Taxonomy" id="233583"/>
    <lineage>
        <taxon>Bacteria</taxon>
        <taxon>Bacillati</taxon>
        <taxon>Actinomycetota</taxon>
        <taxon>Actinomycetes</taxon>
        <taxon>Micrococcales</taxon>
        <taxon>Cellulomonadaceae</taxon>
        <taxon>Cellulomonas</taxon>
    </lineage>
</organism>
<evidence type="ECO:0000313" key="3">
    <source>
        <dbReference type="Proteomes" id="UP000321118"/>
    </source>
</evidence>
<dbReference type="AlphaFoldDB" id="A0A510V8A4"/>
<protein>
    <submittedName>
        <fullName evidence="2">Uncharacterized protein</fullName>
    </submittedName>
</protein>
<name>A0A510V8A4_9CELL</name>
<sequence>MGVPRETGAVGTGALTIGMYGSPALTGLRSAVRSFADAPPPSGADRSSVGTEAVDVVEPKPSDSGAAKLCEASAPGLGDPSVLAAPTSSGADVSCPAGGSWELAAPDDCGADEPCSGNG</sequence>
<proteinExistence type="predicted"/>
<evidence type="ECO:0000313" key="2">
    <source>
        <dbReference type="EMBL" id="GEK23113.1"/>
    </source>
</evidence>
<feature type="region of interest" description="Disordered" evidence="1">
    <location>
        <begin position="36"/>
        <end position="92"/>
    </location>
</feature>
<accession>A0A510V8A4</accession>
<keyword evidence="3" id="KW-1185">Reference proteome</keyword>